<comment type="similarity">
    <text evidence="1 3">Belongs to the sulfotransferase 1 family.</text>
</comment>
<feature type="domain" description="Sulfotransferase" evidence="4">
    <location>
        <begin position="57"/>
        <end position="310"/>
    </location>
</feature>
<keyword evidence="7" id="KW-1185">Reference proteome</keyword>
<keyword evidence="2 3" id="KW-0808">Transferase</keyword>
<evidence type="ECO:0000256" key="3">
    <source>
        <dbReference type="RuleBase" id="RU361155"/>
    </source>
</evidence>
<evidence type="ECO:0000259" key="4">
    <source>
        <dbReference type="Pfam" id="PF00685"/>
    </source>
</evidence>
<evidence type="ECO:0000313" key="7">
    <source>
        <dbReference type="Proteomes" id="UP001187192"/>
    </source>
</evidence>
<dbReference type="Gene3D" id="3.40.50.300">
    <property type="entry name" value="P-loop containing nucleotide triphosphate hydrolases"/>
    <property type="match status" value="1"/>
</dbReference>
<accession>A0AA87Z4C8</accession>
<evidence type="ECO:0000256" key="2">
    <source>
        <dbReference type="ARBA" id="ARBA00022679"/>
    </source>
</evidence>
<evidence type="ECO:0000313" key="5">
    <source>
        <dbReference type="EMBL" id="GMN25070.1"/>
    </source>
</evidence>
<proteinExistence type="inferred from homology"/>
<dbReference type="GO" id="GO:0008146">
    <property type="term" value="F:sulfotransferase activity"/>
    <property type="evidence" value="ECO:0007669"/>
    <property type="project" value="InterPro"/>
</dbReference>
<dbReference type="SUPFAM" id="SSF52540">
    <property type="entry name" value="P-loop containing nucleoside triphosphate hydrolases"/>
    <property type="match status" value="1"/>
</dbReference>
<reference evidence="5" key="1">
    <citation type="submission" date="2023-07" db="EMBL/GenBank/DDBJ databases">
        <title>draft genome sequence of fig (Ficus carica).</title>
        <authorList>
            <person name="Takahashi T."/>
            <person name="Nishimura K."/>
        </authorList>
    </citation>
    <scope>NUCLEOTIDE SEQUENCE</scope>
</reference>
<dbReference type="Gramene" id="FCD_00029607-RA">
    <property type="protein sequence ID" value="FCD_00029607-RA:cds"/>
    <property type="gene ID" value="FCD_00029607"/>
</dbReference>
<evidence type="ECO:0000313" key="6">
    <source>
        <dbReference type="EMBL" id="GMN25086.1"/>
    </source>
</evidence>
<organism evidence="5 7">
    <name type="scientific">Ficus carica</name>
    <name type="common">Common fig</name>
    <dbReference type="NCBI Taxonomy" id="3494"/>
    <lineage>
        <taxon>Eukaryota</taxon>
        <taxon>Viridiplantae</taxon>
        <taxon>Streptophyta</taxon>
        <taxon>Embryophyta</taxon>
        <taxon>Tracheophyta</taxon>
        <taxon>Spermatophyta</taxon>
        <taxon>Magnoliopsida</taxon>
        <taxon>eudicotyledons</taxon>
        <taxon>Gunneridae</taxon>
        <taxon>Pentapetalae</taxon>
        <taxon>rosids</taxon>
        <taxon>fabids</taxon>
        <taxon>Rosales</taxon>
        <taxon>Moraceae</taxon>
        <taxon>Ficeae</taxon>
        <taxon>Ficus</taxon>
    </lineage>
</organism>
<comment type="caution">
    <text evidence="5">The sequence shown here is derived from an EMBL/GenBank/DDBJ whole genome shotgun (WGS) entry which is preliminary data.</text>
</comment>
<name>A0AA87Z4C8_FICCA</name>
<dbReference type="Proteomes" id="UP001187192">
    <property type="component" value="Unassembled WGS sequence"/>
</dbReference>
<dbReference type="EMBL" id="BTGU01009510">
    <property type="protein sequence ID" value="GMN25070.1"/>
    <property type="molecule type" value="Genomic_DNA"/>
</dbReference>
<dbReference type="EMBL" id="BTGU01009511">
    <property type="protein sequence ID" value="GMN25086.1"/>
    <property type="molecule type" value="Genomic_DNA"/>
</dbReference>
<dbReference type="PANTHER" id="PTHR11783">
    <property type="entry name" value="SULFOTRANSFERASE SULT"/>
    <property type="match status" value="1"/>
</dbReference>
<gene>
    <name evidence="5" type="ORF">TIFTF001_051413</name>
    <name evidence="6" type="ORF">TIFTF001_051414</name>
</gene>
<sequence>MSTEKEVADEFEAKIKNLPREKNLVNDVHLYYYQGCWIPDLICSGVFSSERNFMARDDDIILSSCPKSGTTWLKALLFSIVNRTYLFALADNNPLLKVNPHELVPFIYHSQSLNIETIPPPRLLATHLLYDLLPPSIKTSSCKIVYVSRNPMDQFISLWHFSCKLKGAEAEPHHLEECFDRFCRGIHAFGPFWDHVLGYWKASLERPHKILFLKYEELKKDTASNIKKLAEFLELPFSEDEEKQGVVEEILTLCSLENLKNLAANKNGTTRTGFPNSAYFRKGEVGDWKNFLTASMVERMEKIMKEKFGKYNFSFES</sequence>
<dbReference type="InterPro" id="IPR000863">
    <property type="entry name" value="Sulfotransferase_dom"/>
</dbReference>
<dbReference type="Pfam" id="PF00685">
    <property type="entry name" value="Sulfotransfer_1"/>
    <property type="match status" value="1"/>
</dbReference>
<dbReference type="InterPro" id="IPR027417">
    <property type="entry name" value="P-loop_NTPase"/>
</dbReference>
<dbReference type="AlphaFoldDB" id="A0AA87Z4C8"/>
<protein>
    <recommendedName>
        <fullName evidence="3">Sulfotransferase</fullName>
        <ecNumber evidence="3">2.8.2.-</ecNumber>
    </recommendedName>
</protein>
<evidence type="ECO:0000256" key="1">
    <source>
        <dbReference type="ARBA" id="ARBA00005771"/>
    </source>
</evidence>
<dbReference type="EC" id="2.8.2.-" evidence="3"/>